<dbReference type="OrthoDB" id="29098at2759"/>
<name>A0A4Y7QER3_9AGAM</name>
<dbReference type="GO" id="GO:0032299">
    <property type="term" value="C:ribonuclease H2 complex"/>
    <property type="evidence" value="ECO:0007669"/>
    <property type="project" value="InterPro"/>
</dbReference>
<dbReference type="Gene3D" id="2.20.25.530">
    <property type="match status" value="1"/>
</dbReference>
<keyword evidence="4" id="KW-1185">Reference proteome</keyword>
<dbReference type="Pfam" id="PF09468">
    <property type="entry name" value="RNase_H2-Ydr279"/>
    <property type="match status" value="1"/>
</dbReference>
<dbReference type="Proteomes" id="UP000294933">
    <property type="component" value="Unassembled WGS sequence"/>
</dbReference>
<dbReference type="PANTHER" id="PTHR13383">
    <property type="entry name" value="RIBONUCLEASE H2 SUBUNIT B"/>
    <property type="match status" value="1"/>
</dbReference>
<organism evidence="3 4">
    <name type="scientific">Rickenella mellea</name>
    <dbReference type="NCBI Taxonomy" id="50990"/>
    <lineage>
        <taxon>Eukaryota</taxon>
        <taxon>Fungi</taxon>
        <taxon>Dikarya</taxon>
        <taxon>Basidiomycota</taxon>
        <taxon>Agaricomycotina</taxon>
        <taxon>Agaricomycetes</taxon>
        <taxon>Hymenochaetales</taxon>
        <taxon>Rickenellaceae</taxon>
        <taxon>Rickenella</taxon>
    </lineage>
</organism>
<dbReference type="InterPro" id="IPR019024">
    <property type="entry name" value="RNase_H2_suB_wHTH"/>
</dbReference>
<dbReference type="Gene3D" id="1.10.20.120">
    <property type="match status" value="1"/>
</dbReference>
<feature type="domain" description="Ribonuclease H2 subunit B wHTH" evidence="2">
    <location>
        <begin position="85"/>
        <end position="241"/>
    </location>
</feature>
<dbReference type="PANTHER" id="PTHR13383:SF11">
    <property type="entry name" value="RIBONUCLEASE H2 SUBUNIT B"/>
    <property type="match status" value="1"/>
</dbReference>
<evidence type="ECO:0000313" key="3">
    <source>
        <dbReference type="EMBL" id="TDL25895.1"/>
    </source>
</evidence>
<dbReference type="GO" id="GO:0006401">
    <property type="term" value="P:RNA catabolic process"/>
    <property type="evidence" value="ECO:0007669"/>
    <property type="project" value="TreeGrafter"/>
</dbReference>
<dbReference type="VEuPathDB" id="FungiDB:BD410DRAFT_783874"/>
<sequence>MCQDFCVFRIQEQVLNKACLSLNSLSHRSGIATLFLPRQCQDGKATEIFEVHNVAQTARRSWFLGGSEVISDGKLLILTRVDPTFLLIPILQAISPVNTAQGNYRTADDIFEDGATKLAALHASRGDSFDTSDRTSALDILQLCQYESVRQLMGNVCECKVISSELICYRFSRPKLLEYLKKKIDRLGRSALVQKSRTLNRELAKDGLLEVTNEALLPMGLIKIACDLVGQYVSPEVQAEIMETYDFSLLDIHLKQIQDDVTIATKEVNRVKNGKLNNNTEEKKRKASQTSTGVEKLKKANINGMSKLSSFFKKTSEV</sequence>
<dbReference type="GO" id="GO:0005654">
    <property type="term" value="C:nucleoplasm"/>
    <property type="evidence" value="ECO:0007669"/>
    <property type="project" value="TreeGrafter"/>
</dbReference>
<evidence type="ECO:0000313" key="4">
    <source>
        <dbReference type="Proteomes" id="UP000294933"/>
    </source>
</evidence>
<evidence type="ECO:0000256" key="1">
    <source>
        <dbReference type="SAM" id="MobiDB-lite"/>
    </source>
</evidence>
<reference evidence="3 4" key="1">
    <citation type="submission" date="2018-06" db="EMBL/GenBank/DDBJ databases">
        <title>A transcriptomic atlas of mushroom development highlights an independent origin of complex multicellularity.</title>
        <authorList>
            <consortium name="DOE Joint Genome Institute"/>
            <person name="Krizsan K."/>
            <person name="Almasi E."/>
            <person name="Merenyi Z."/>
            <person name="Sahu N."/>
            <person name="Viragh M."/>
            <person name="Koszo T."/>
            <person name="Mondo S."/>
            <person name="Kiss B."/>
            <person name="Balint B."/>
            <person name="Kues U."/>
            <person name="Barry K."/>
            <person name="Hegedus J.C."/>
            <person name="Henrissat B."/>
            <person name="Johnson J."/>
            <person name="Lipzen A."/>
            <person name="Ohm R."/>
            <person name="Nagy I."/>
            <person name="Pangilinan J."/>
            <person name="Yan J."/>
            <person name="Xiong Y."/>
            <person name="Grigoriev I.V."/>
            <person name="Hibbett D.S."/>
            <person name="Nagy L.G."/>
        </authorList>
    </citation>
    <scope>NUCLEOTIDE SEQUENCE [LARGE SCALE GENOMIC DNA]</scope>
    <source>
        <strain evidence="3 4">SZMC22713</strain>
    </source>
</reference>
<proteinExistence type="predicted"/>
<accession>A0A4Y7QER3</accession>
<feature type="region of interest" description="Disordered" evidence="1">
    <location>
        <begin position="275"/>
        <end position="296"/>
    </location>
</feature>
<protein>
    <recommendedName>
        <fullName evidence="2">Ribonuclease H2 subunit B wHTH domain-containing protein</fullName>
    </recommendedName>
</protein>
<dbReference type="AlphaFoldDB" id="A0A4Y7QER3"/>
<dbReference type="STRING" id="50990.A0A4Y7QER3"/>
<dbReference type="CDD" id="cd09270">
    <property type="entry name" value="RNase_H2-B"/>
    <property type="match status" value="1"/>
</dbReference>
<gene>
    <name evidence="3" type="ORF">BD410DRAFT_783874</name>
</gene>
<evidence type="ECO:0000259" key="2">
    <source>
        <dbReference type="Pfam" id="PF09468"/>
    </source>
</evidence>
<dbReference type="EMBL" id="ML170162">
    <property type="protein sequence ID" value="TDL25895.1"/>
    <property type="molecule type" value="Genomic_DNA"/>
</dbReference>
<dbReference type="InterPro" id="IPR040456">
    <property type="entry name" value="RNase_H2_suB"/>
</dbReference>